<dbReference type="Proteomes" id="UP000006727">
    <property type="component" value="Chromosome 3"/>
</dbReference>
<evidence type="ECO:0000313" key="2">
    <source>
        <dbReference type="EMBL" id="PNR57447.1"/>
    </source>
</evidence>
<evidence type="ECO:0000256" key="1">
    <source>
        <dbReference type="SAM" id="SignalP"/>
    </source>
</evidence>
<reference evidence="2 4" key="1">
    <citation type="journal article" date="2008" name="Science">
        <title>The Physcomitrella genome reveals evolutionary insights into the conquest of land by plants.</title>
        <authorList>
            <person name="Rensing S."/>
            <person name="Lang D."/>
            <person name="Zimmer A."/>
            <person name="Terry A."/>
            <person name="Salamov A."/>
            <person name="Shapiro H."/>
            <person name="Nishiyama T."/>
            <person name="Perroud P.-F."/>
            <person name="Lindquist E."/>
            <person name="Kamisugi Y."/>
            <person name="Tanahashi T."/>
            <person name="Sakakibara K."/>
            <person name="Fujita T."/>
            <person name="Oishi K."/>
            <person name="Shin-I T."/>
            <person name="Kuroki Y."/>
            <person name="Toyoda A."/>
            <person name="Suzuki Y."/>
            <person name="Hashimoto A."/>
            <person name="Yamaguchi K."/>
            <person name="Sugano A."/>
            <person name="Kohara Y."/>
            <person name="Fujiyama A."/>
            <person name="Anterola A."/>
            <person name="Aoki S."/>
            <person name="Ashton N."/>
            <person name="Barbazuk W.B."/>
            <person name="Barker E."/>
            <person name="Bennetzen J."/>
            <person name="Bezanilla M."/>
            <person name="Blankenship R."/>
            <person name="Cho S.H."/>
            <person name="Dutcher S."/>
            <person name="Estelle M."/>
            <person name="Fawcett J.A."/>
            <person name="Gundlach H."/>
            <person name="Hanada K."/>
            <person name="Heyl A."/>
            <person name="Hicks K.A."/>
            <person name="Hugh J."/>
            <person name="Lohr M."/>
            <person name="Mayer K."/>
            <person name="Melkozernov A."/>
            <person name="Murata T."/>
            <person name="Nelson D."/>
            <person name="Pils B."/>
            <person name="Prigge M."/>
            <person name="Reiss B."/>
            <person name="Renner T."/>
            <person name="Rombauts S."/>
            <person name="Rushton P."/>
            <person name="Sanderfoot A."/>
            <person name="Schween G."/>
            <person name="Shiu S.-H."/>
            <person name="Stueber K."/>
            <person name="Theodoulou F.L."/>
            <person name="Tu H."/>
            <person name="Van de Peer Y."/>
            <person name="Verrier P.J."/>
            <person name="Waters E."/>
            <person name="Wood A."/>
            <person name="Yang L."/>
            <person name="Cove D."/>
            <person name="Cuming A."/>
            <person name="Hasebe M."/>
            <person name="Lucas S."/>
            <person name="Mishler D.B."/>
            <person name="Reski R."/>
            <person name="Grigoriev I."/>
            <person name="Quatrano R.S."/>
            <person name="Boore J.L."/>
        </authorList>
    </citation>
    <scope>NUCLEOTIDE SEQUENCE [LARGE SCALE GENOMIC DNA]</scope>
    <source>
        <strain evidence="3 4">cv. Gransden 2004</strain>
    </source>
</reference>
<accession>A0A2K1KUI3</accession>
<protein>
    <submittedName>
        <fullName evidence="2 3">Uncharacterized protein</fullName>
    </submittedName>
</protein>
<dbReference type="PaxDb" id="3218-PP1S25_158V6.1"/>
<reference evidence="3" key="3">
    <citation type="submission" date="2020-12" db="UniProtKB">
        <authorList>
            <consortium name="EnsemblPlants"/>
        </authorList>
    </citation>
    <scope>IDENTIFICATION</scope>
</reference>
<name>A0A2K1KUI3_PHYPA</name>
<dbReference type="Gramene" id="Pp3c3_14900V3.2">
    <property type="protein sequence ID" value="PAC:32944887.CDS.1"/>
    <property type="gene ID" value="Pp3c3_14900"/>
</dbReference>
<keyword evidence="4" id="KW-1185">Reference proteome</keyword>
<dbReference type="InParanoid" id="A0A2K1KUI3"/>
<evidence type="ECO:0000313" key="4">
    <source>
        <dbReference type="Proteomes" id="UP000006727"/>
    </source>
</evidence>
<dbReference type="EnsemblPlants" id="Pp3c3_14900V3.2">
    <property type="protein sequence ID" value="PAC:32944887.CDS.1"/>
    <property type="gene ID" value="Pp3c3_14900"/>
</dbReference>
<keyword evidence="1" id="KW-0732">Signal</keyword>
<dbReference type="AlphaFoldDB" id="A0A2K1KUI3"/>
<dbReference type="Gramene" id="Pp3c3_14900V3.1">
    <property type="protein sequence ID" value="PAC:32944886.CDS.1"/>
    <property type="gene ID" value="Pp3c3_14900"/>
</dbReference>
<gene>
    <name evidence="2" type="ORF">PHYPA_004441</name>
</gene>
<sequence length="90" mass="9828">MKPMLLLLSVLGFCIAAKGFDEFTQTFVKPHASLSHIAQCMRLLKLGLNAGSSREGVDDHRLADANLGASCVPPLKLNSKWRLSGRYNNS</sequence>
<organism evidence="2">
    <name type="scientific">Physcomitrium patens</name>
    <name type="common">Spreading-leaved earth moss</name>
    <name type="synonym">Physcomitrella patens</name>
    <dbReference type="NCBI Taxonomy" id="3218"/>
    <lineage>
        <taxon>Eukaryota</taxon>
        <taxon>Viridiplantae</taxon>
        <taxon>Streptophyta</taxon>
        <taxon>Embryophyta</taxon>
        <taxon>Bryophyta</taxon>
        <taxon>Bryophytina</taxon>
        <taxon>Bryopsida</taxon>
        <taxon>Funariidae</taxon>
        <taxon>Funariales</taxon>
        <taxon>Funariaceae</taxon>
        <taxon>Physcomitrium</taxon>
    </lineage>
</organism>
<feature type="chain" id="PRO_5036043069" evidence="1">
    <location>
        <begin position="20"/>
        <end position="90"/>
    </location>
</feature>
<proteinExistence type="predicted"/>
<dbReference type="EnsemblPlants" id="Pp3c3_14900V3.1">
    <property type="protein sequence ID" value="PAC:32944886.CDS.1"/>
    <property type="gene ID" value="Pp3c3_14900"/>
</dbReference>
<dbReference type="EMBL" id="ABEU02000003">
    <property type="protein sequence ID" value="PNR57447.1"/>
    <property type="molecule type" value="Genomic_DNA"/>
</dbReference>
<evidence type="ECO:0000313" key="3">
    <source>
        <dbReference type="EnsemblPlants" id="PAC:32944886.CDS.1"/>
    </source>
</evidence>
<reference evidence="2 4" key="2">
    <citation type="journal article" date="2018" name="Plant J.">
        <title>The Physcomitrella patens chromosome-scale assembly reveals moss genome structure and evolution.</title>
        <authorList>
            <person name="Lang D."/>
            <person name="Ullrich K.K."/>
            <person name="Murat F."/>
            <person name="Fuchs J."/>
            <person name="Jenkins J."/>
            <person name="Haas F.B."/>
            <person name="Piednoel M."/>
            <person name="Gundlach H."/>
            <person name="Van Bel M."/>
            <person name="Meyberg R."/>
            <person name="Vives C."/>
            <person name="Morata J."/>
            <person name="Symeonidi A."/>
            <person name="Hiss M."/>
            <person name="Muchero W."/>
            <person name="Kamisugi Y."/>
            <person name="Saleh O."/>
            <person name="Blanc G."/>
            <person name="Decker E.L."/>
            <person name="van Gessel N."/>
            <person name="Grimwood J."/>
            <person name="Hayes R.D."/>
            <person name="Graham S.W."/>
            <person name="Gunter L.E."/>
            <person name="McDaniel S.F."/>
            <person name="Hoernstein S.N.W."/>
            <person name="Larsson A."/>
            <person name="Li F.W."/>
            <person name="Perroud P.F."/>
            <person name="Phillips J."/>
            <person name="Ranjan P."/>
            <person name="Rokshar D.S."/>
            <person name="Rothfels C.J."/>
            <person name="Schneider L."/>
            <person name="Shu S."/>
            <person name="Stevenson D.W."/>
            <person name="Thummler F."/>
            <person name="Tillich M."/>
            <person name="Villarreal Aguilar J.C."/>
            <person name="Widiez T."/>
            <person name="Wong G.K."/>
            <person name="Wymore A."/>
            <person name="Zhang Y."/>
            <person name="Zimmer A.D."/>
            <person name="Quatrano R.S."/>
            <person name="Mayer K.F.X."/>
            <person name="Goodstein D."/>
            <person name="Casacuberta J.M."/>
            <person name="Vandepoele K."/>
            <person name="Reski R."/>
            <person name="Cuming A.C."/>
            <person name="Tuskan G.A."/>
            <person name="Maumus F."/>
            <person name="Salse J."/>
            <person name="Schmutz J."/>
            <person name="Rensing S.A."/>
        </authorList>
    </citation>
    <scope>NUCLEOTIDE SEQUENCE [LARGE SCALE GENOMIC DNA]</scope>
    <source>
        <strain evidence="3 4">cv. Gransden 2004</strain>
    </source>
</reference>
<feature type="signal peptide" evidence="1">
    <location>
        <begin position="1"/>
        <end position="19"/>
    </location>
</feature>